<feature type="region of interest" description="Disordered" evidence="2">
    <location>
        <begin position="66"/>
        <end position="96"/>
    </location>
</feature>
<evidence type="ECO:0000256" key="2">
    <source>
        <dbReference type="SAM" id="MobiDB-lite"/>
    </source>
</evidence>
<protein>
    <recommendedName>
        <fullName evidence="3">CsbD-like domain-containing protein</fullName>
    </recommendedName>
</protein>
<dbReference type="PANTHER" id="PTHR40460:SF1">
    <property type="entry name" value="CSBD-LIKE DOMAIN-CONTAINING PROTEIN"/>
    <property type="match status" value="1"/>
</dbReference>
<organism evidence="4 5">
    <name type="scientific">Mycena venus</name>
    <dbReference type="NCBI Taxonomy" id="2733690"/>
    <lineage>
        <taxon>Eukaryota</taxon>
        <taxon>Fungi</taxon>
        <taxon>Dikarya</taxon>
        <taxon>Basidiomycota</taxon>
        <taxon>Agaricomycotina</taxon>
        <taxon>Agaricomycetes</taxon>
        <taxon>Agaricomycetidae</taxon>
        <taxon>Agaricales</taxon>
        <taxon>Marasmiineae</taxon>
        <taxon>Mycenaceae</taxon>
        <taxon>Mycena</taxon>
    </lineage>
</organism>
<dbReference type="AlphaFoldDB" id="A0A8H6X7N2"/>
<dbReference type="Proteomes" id="UP000620124">
    <property type="component" value="Unassembled WGS sequence"/>
</dbReference>
<evidence type="ECO:0000313" key="4">
    <source>
        <dbReference type="EMBL" id="KAF7335632.1"/>
    </source>
</evidence>
<accession>A0A8H6X7N2</accession>
<comment type="caution">
    <text evidence="4">The sequence shown here is derived from an EMBL/GenBank/DDBJ whole genome shotgun (WGS) entry which is preliminary data.</text>
</comment>
<dbReference type="SUPFAM" id="SSF69047">
    <property type="entry name" value="Hypothetical protein YjbJ"/>
    <property type="match status" value="2"/>
</dbReference>
<dbReference type="EMBL" id="JACAZI010000024">
    <property type="protein sequence ID" value="KAF7335632.1"/>
    <property type="molecule type" value="Genomic_DNA"/>
</dbReference>
<dbReference type="PANTHER" id="PTHR40460">
    <property type="entry name" value="CHROMOSOME 1, WHOLE GENOME SHOTGUN SEQUENCE"/>
    <property type="match status" value="1"/>
</dbReference>
<sequence length="96" mass="10063">MDNKANGNMNQMVGSTKQTVGNAVGLDSMAENGQKQHAEGTAQKVVGQATELAQGVYDQVVGKTKDLAGGMTGDQSQEASGKMQEKKGEMQKNMNS</sequence>
<keyword evidence="5" id="KW-1185">Reference proteome</keyword>
<feature type="domain" description="CsbD-like" evidence="3">
    <location>
        <begin position="3"/>
        <end position="54"/>
    </location>
</feature>
<evidence type="ECO:0000256" key="1">
    <source>
        <dbReference type="ARBA" id="ARBA00009129"/>
    </source>
</evidence>
<dbReference type="Pfam" id="PF05532">
    <property type="entry name" value="CsbD"/>
    <property type="match status" value="1"/>
</dbReference>
<reference evidence="4" key="1">
    <citation type="submission" date="2020-05" db="EMBL/GenBank/DDBJ databases">
        <title>Mycena genomes resolve the evolution of fungal bioluminescence.</title>
        <authorList>
            <person name="Tsai I.J."/>
        </authorList>
    </citation>
    <scope>NUCLEOTIDE SEQUENCE</scope>
    <source>
        <strain evidence="4">CCC161011</strain>
    </source>
</reference>
<gene>
    <name evidence="4" type="ORF">MVEN_02218100</name>
</gene>
<dbReference type="OrthoDB" id="9999611at2759"/>
<dbReference type="Gene3D" id="1.10.1470.10">
    <property type="entry name" value="YjbJ"/>
    <property type="match status" value="1"/>
</dbReference>
<evidence type="ECO:0000313" key="5">
    <source>
        <dbReference type="Proteomes" id="UP000620124"/>
    </source>
</evidence>
<dbReference type="InterPro" id="IPR036629">
    <property type="entry name" value="YjbJ_sf"/>
</dbReference>
<comment type="similarity">
    <text evidence="1">Belongs to the UPF0337 (CsbD) family.</text>
</comment>
<evidence type="ECO:0000259" key="3">
    <source>
        <dbReference type="Pfam" id="PF05532"/>
    </source>
</evidence>
<dbReference type="InterPro" id="IPR008462">
    <property type="entry name" value="CsbD"/>
</dbReference>
<name>A0A8H6X7N2_9AGAR</name>
<proteinExistence type="inferred from homology"/>